<dbReference type="Gene3D" id="1.20.1260.10">
    <property type="match status" value="1"/>
</dbReference>
<dbReference type="GeneID" id="33323204"/>
<dbReference type="RefSeq" id="WP_088862148.1">
    <property type="nucleotide sequence ID" value="NZ_CP014854.1"/>
</dbReference>
<dbReference type="GO" id="GO:0016491">
    <property type="term" value="F:oxidoreductase activity"/>
    <property type="evidence" value="ECO:0007669"/>
    <property type="project" value="InterPro"/>
</dbReference>
<dbReference type="SUPFAM" id="SSF47240">
    <property type="entry name" value="Ferritin-like"/>
    <property type="match status" value="1"/>
</dbReference>
<dbReference type="AlphaFoldDB" id="A0A218NZQ5"/>
<sequence>MKRVEIREKVRESHHKKRMDTFSALFPGEQPPKVPFDSWGTIFEEREYKLRSVKDYLDILEIAMKAEMLAKEIYTYLGKITANVEYKRIFLEIAEDEGEHYAFVENEYKVHSKIKARKSLQELVEELEKDKNAHSAGA</sequence>
<dbReference type="OrthoDB" id="86102at2157"/>
<name>A0A218NZQ5_THECE</name>
<accession>A0A218NZQ5</accession>
<keyword evidence="1" id="KW-0175">Coiled coil</keyword>
<gene>
    <name evidence="3" type="ORF">A3L02_00600</name>
</gene>
<evidence type="ECO:0000259" key="2">
    <source>
        <dbReference type="Pfam" id="PF02915"/>
    </source>
</evidence>
<dbReference type="KEGG" id="tce:A3L02_00600"/>
<dbReference type="GO" id="GO:0046872">
    <property type="term" value="F:metal ion binding"/>
    <property type="evidence" value="ECO:0007669"/>
    <property type="project" value="InterPro"/>
</dbReference>
<organism evidence="3 4">
    <name type="scientific">Thermococcus celer Vu 13 = JCM 8558</name>
    <dbReference type="NCBI Taxonomy" id="1293037"/>
    <lineage>
        <taxon>Archaea</taxon>
        <taxon>Methanobacteriati</taxon>
        <taxon>Methanobacteriota</taxon>
        <taxon>Thermococci</taxon>
        <taxon>Thermococcales</taxon>
        <taxon>Thermococcaceae</taxon>
        <taxon>Thermococcus</taxon>
    </lineage>
</organism>
<feature type="domain" description="Rubrerythrin diiron-binding" evidence="2">
    <location>
        <begin position="58"/>
        <end position="113"/>
    </location>
</feature>
<dbReference type="Proteomes" id="UP000197156">
    <property type="component" value="Chromosome"/>
</dbReference>
<dbReference type="InterPro" id="IPR009078">
    <property type="entry name" value="Ferritin-like_SF"/>
</dbReference>
<dbReference type="Pfam" id="PF02915">
    <property type="entry name" value="Rubrerythrin"/>
    <property type="match status" value="1"/>
</dbReference>
<dbReference type="InterPro" id="IPR012347">
    <property type="entry name" value="Ferritin-like"/>
</dbReference>
<evidence type="ECO:0000313" key="4">
    <source>
        <dbReference type="Proteomes" id="UP000197156"/>
    </source>
</evidence>
<dbReference type="EMBL" id="CP014854">
    <property type="protein sequence ID" value="ASI98174.1"/>
    <property type="molecule type" value="Genomic_DNA"/>
</dbReference>
<keyword evidence="4" id="KW-1185">Reference proteome</keyword>
<evidence type="ECO:0000313" key="3">
    <source>
        <dbReference type="EMBL" id="ASI98174.1"/>
    </source>
</evidence>
<reference evidence="3 4" key="1">
    <citation type="submission" date="2016-03" db="EMBL/GenBank/DDBJ databases">
        <title>Complete genome sequence of Thermococcus celer.</title>
        <authorList>
            <person name="Oger P.M."/>
        </authorList>
    </citation>
    <scope>NUCLEOTIDE SEQUENCE [LARGE SCALE GENOMIC DNA]</scope>
    <source>
        <strain evidence="3 4">Vu 13</strain>
    </source>
</reference>
<evidence type="ECO:0000256" key="1">
    <source>
        <dbReference type="SAM" id="Coils"/>
    </source>
</evidence>
<protein>
    <recommendedName>
        <fullName evidence="2">Rubrerythrin diiron-binding domain-containing protein</fullName>
    </recommendedName>
</protein>
<proteinExistence type="predicted"/>
<feature type="coiled-coil region" evidence="1">
    <location>
        <begin position="110"/>
        <end position="137"/>
    </location>
</feature>
<dbReference type="InterPro" id="IPR003251">
    <property type="entry name" value="Rr_diiron-bd_dom"/>
</dbReference>